<evidence type="ECO:0000256" key="4">
    <source>
        <dbReference type="ARBA" id="ARBA00022898"/>
    </source>
</evidence>
<gene>
    <name evidence="11" type="ORF">PL2TA16_01444</name>
</gene>
<dbReference type="Pfam" id="PF00266">
    <property type="entry name" value="Aminotran_5"/>
    <property type="match status" value="1"/>
</dbReference>
<protein>
    <recommendedName>
        <fullName evidence="2">Phosphoserine aminotransferase</fullName>
    </recommendedName>
    <alternativeName>
        <fullName evidence="7">Phosphohydroxythreonine aminotransferase</fullName>
    </alternativeName>
</protein>
<dbReference type="InterPro" id="IPR015421">
    <property type="entry name" value="PyrdxlP-dep_Trfase_major"/>
</dbReference>
<dbReference type="GO" id="GO:0006564">
    <property type="term" value="P:L-serine biosynthetic process"/>
    <property type="evidence" value="ECO:0007669"/>
    <property type="project" value="InterPro"/>
</dbReference>
<keyword evidence="5" id="KW-0664">Pyridoxine biosynthesis</keyword>
<evidence type="ECO:0000256" key="6">
    <source>
        <dbReference type="ARBA" id="ARBA00029440"/>
    </source>
</evidence>
<evidence type="ECO:0000313" key="12">
    <source>
        <dbReference type="Proteomes" id="UP000017820"/>
    </source>
</evidence>
<keyword evidence="4" id="KW-0663">Pyridoxal phosphate</keyword>
<comment type="catalytic activity">
    <reaction evidence="8">
        <text>4-(phosphooxy)-L-threonine + 2-oxoglutarate = (R)-3-hydroxy-2-oxo-4-phosphooxybutanoate + L-glutamate</text>
        <dbReference type="Rhea" id="RHEA:16573"/>
        <dbReference type="ChEBI" id="CHEBI:16810"/>
        <dbReference type="ChEBI" id="CHEBI:29985"/>
        <dbReference type="ChEBI" id="CHEBI:58452"/>
        <dbReference type="ChEBI" id="CHEBI:58538"/>
        <dbReference type="EC" id="2.6.1.52"/>
    </reaction>
</comment>
<dbReference type="EMBL" id="AUSV01000133">
    <property type="protein sequence ID" value="ESP91053.1"/>
    <property type="molecule type" value="Genomic_DNA"/>
</dbReference>
<dbReference type="AlphaFoldDB" id="V4HMR1"/>
<evidence type="ECO:0000313" key="11">
    <source>
        <dbReference type="EMBL" id="ESP91053.1"/>
    </source>
</evidence>
<comment type="pathway">
    <text evidence="6">Amino-acid biosynthesis.</text>
</comment>
<dbReference type="PANTHER" id="PTHR43247:SF1">
    <property type="entry name" value="PHOSPHOSERINE AMINOTRANSFERASE"/>
    <property type="match status" value="1"/>
</dbReference>
<proteinExistence type="predicted"/>
<dbReference type="GO" id="GO:0004648">
    <property type="term" value="F:O-phospho-L-serine:2-oxoglutarate aminotransferase activity"/>
    <property type="evidence" value="ECO:0007669"/>
    <property type="project" value="UniProtKB-EC"/>
</dbReference>
<dbReference type="InterPro" id="IPR022278">
    <property type="entry name" value="Pser_aminoTfrase"/>
</dbReference>
<evidence type="ECO:0000256" key="8">
    <source>
        <dbReference type="ARBA" id="ARBA00047630"/>
    </source>
</evidence>
<dbReference type="GO" id="GO:0008615">
    <property type="term" value="P:pyridoxine biosynthetic process"/>
    <property type="evidence" value="ECO:0007669"/>
    <property type="project" value="UniProtKB-KW"/>
</dbReference>
<comment type="cofactor">
    <cofactor evidence="1">
        <name>pyridoxal 5'-phosphate</name>
        <dbReference type="ChEBI" id="CHEBI:597326"/>
    </cofactor>
</comment>
<comment type="caution">
    <text evidence="11">The sequence shown here is derived from an EMBL/GenBank/DDBJ whole genome shotgun (WGS) entry which is preliminary data.</text>
</comment>
<dbReference type="InterPro" id="IPR015424">
    <property type="entry name" value="PyrdxlP-dep_Trfase"/>
</dbReference>
<comment type="catalytic activity">
    <reaction evidence="9">
        <text>O-phospho-L-serine + 2-oxoglutarate = 3-phosphooxypyruvate + L-glutamate</text>
        <dbReference type="Rhea" id="RHEA:14329"/>
        <dbReference type="ChEBI" id="CHEBI:16810"/>
        <dbReference type="ChEBI" id="CHEBI:18110"/>
        <dbReference type="ChEBI" id="CHEBI:29985"/>
        <dbReference type="ChEBI" id="CHEBI:57524"/>
        <dbReference type="EC" id="2.6.1.52"/>
    </reaction>
</comment>
<keyword evidence="11" id="KW-0032">Aminotransferase</keyword>
<dbReference type="Proteomes" id="UP000017820">
    <property type="component" value="Unassembled WGS sequence"/>
</dbReference>
<accession>V4HMR1</accession>
<evidence type="ECO:0000256" key="9">
    <source>
        <dbReference type="ARBA" id="ARBA00049007"/>
    </source>
</evidence>
<dbReference type="GO" id="GO:0030170">
    <property type="term" value="F:pyridoxal phosphate binding"/>
    <property type="evidence" value="ECO:0007669"/>
    <property type="project" value="TreeGrafter"/>
</dbReference>
<sequence>MTVYNFCAGPAMLPPAVMEKAQAEFINWQGLGVSVMEISHRSKPFLKLAEECEASLRRLMNISDEFEVLFMHGGGRGHFSAVPLNLHLDSAPGVYVENGIWSVGATKEGAKFTQVESVDIRTDKDGQFDILPVSEWSLPQNASFIHYCPNETIDGIEIFEVPKHPTAPIVADMSSMILSREINVDDFDLIYAGAQKKYWSFWFKYRNYSQDVIRKRRPAKACNFRLCHRSKAK</sequence>
<keyword evidence="3 11" id="KW-0808">Transferase</keyword>
<dbReference type="Gene3D" id="3.40.640.10">
    <property type="entry name" value="Type I PLP-dependent aspartate aminotransferase-like (Major domain)"/>
    <property type="match status" value="1"/>
</dbReference>
<evidence type="ECO:0000256" key="7">
    <source>
        <dbReference type="ARBA" id="ARBA00031421"/>
    </source>
</evidence>
<dbReference type="PATRIC" id="fig|1353533.3.peg.4864"/>
<evidence type="ECO:0000259" key="10">
    <source>
        <dbReference type="Pfam" id="PF00266"/>
    </source>
</evidence>
<evidence type="ECO:0000256" key="1">
    <source>
        <dbReference type="ARBA" id="ARBA00001933"/>
    </source>
</evidence>
<reference evidence="11 12" key="1">
    <citation type="submission" date="2013-07" db="EMBL/GenBank/DDBJ databases">
        <title>Draft genome sequence of Pseudoalteromonas luteoviolacea 2ta16.</title>
        <authorList>
            <person name="Allen E.E."/>
            <person name="Azam F."/>
            <person name="Podell S."/>
        </authorList>
    </citation>
    <scope>NUCLEOTIDE SEQUENCE [LARGE SCALE GENOMIC DNA]</scope>
    <source>
        <strain evidence="11 12">2ta16</strain>
    </source>
</reference>
<evidence type="ECO:0000256" key="3">
    <source>
        <dbReference type="ARBA" id="ARBA00022679"/>
    </source>
</evidence>
<dbReference type="GO" id="GO:0005737">
    <property type="term" value="C:cytoplasm"/>
    <property type="evidence" value="ECO:0007669"/>
    <property type="project" value="TreeGrafter"/>
</dbReference>
<feature type="domain" description="Aminotransferase class V" evidence="10">
    <location>
        <begin position="3"/>
        <end position="198"/>
    </location>
</feature>
<organism evidence="11 12">
    <name type="scientific">Pseudoalteromonas luteoviolacea (strain 2ta16)</name>
    <dbReference type="NCBI Taxonomy" id="1353533"/>
    <lineage>
        <taxon>Bacteria</taxon>
        <taxon>Pseudomonadati</taxon>
        <taxon>Pseudomonadota</taxon>
        <taxon>Gammaproteobacteria</taxon>
        <taxon>Alteromonadales</taxon>
        <taxon>Pseudoalteromonadaceae</taxon>
        <taxon>Pseudoalteromonas</taxon>
    </lineage>
</organism>
<evidence type="ECO:0000256" key="2">
    <source>
        <dbReference type="ARBA" id="ARBA00021164"/>
    </source>
</evidence>
<name>V4HMR1_PSEL2</name>
<dbReference type="SUPFAM" id="SSF53383">
    <property type="entry name" value="PLP-dependent transferases"/>
    <property type="match status" value="1"/>
</dbReference>
<evidence type="ECO:0000256" key="5">
    <source>
        <dbReference type="ARBA" id="ARBA00023096"/>
    </source>
</evidence>
<dbReference type="InterPro" id="IPR000192">
    <property type="entry name" value="Aminotrans_V_dom"/>
</dbReference>
<dbReference type="PANTHER" id="PTHR43247">
    <property type="entry name" value="PHOSPHOSERINE AMINOTRANSFERASE"/>
    <property type="match status" value="1"/>
</dbReference>